<protein>
    <submittedName>
        <fullName evidence="1">Uncharacterized protein</fullName>
    </submittedName>
</protein>
<dbReference type="Proteomes" id="UP001160148">
    <property type="component" value="Unassembled WGS sequence"/>
</dbReference>
<dbReference type="EMBL" id="CARXXK010000005">
    <property type="protein sequence ID" value="CAI6368593.1"/>
    <property type="molecule type" value="Genomic_DNA"/>
</dbReference>
<sequence length="142" mass="16233">MNRGKKLVGMVEKKSNTTTKNCILIKHKKNENVENWSSTRNGIEVDLNRLNGVDIDDFIIEFSDNNKINNNKEDSDNILENNSLNLVYEQTVDNIVILDTQNVEESSDLKINTIDTSEVLENNLCDEITKDIAILDTQLYEN</sequence>
<evidence type="ECO:0000313" key="2">
    <source>
        <dbReference type="Proteomes" id="UP001160148"/>
    </source>
</evidence>
<proteinExistence type="predicted"/>
<keyword evidence="2" id="KW-1185">Reference proteome</keyword>
<evidence type="ECO:0000313" key="1">
    <source>
        <dbReference type="EMBL" id="CAI6368593.1"/>
    </source>
</evidence>
<organism evidence="1 2">
    <name type="scientific">Macrosiphum euphorbiae</name>
    <name type="common">potato aphid</name>
    <dbReference type="NCBI Taxonomy" id="13131"/>
    <lineage>
        <taxon>Eukaryota</taxon>
        <taxon>Metazoa</taxon>
        <taxon>Ecdysozoa</taxon>
        <taxon>Arthropoda</taxon>
        <taxon>Hexapoda</taxon>
        <taxon>Insecta</taxon>
        <taxon>Pterygota</taxon>
        <taxon>Neoptera</taxon>
        <taxon>Paraneoptera</taxon>
        <taxon>Hemiptera</taxon>
        <taxon>Sternorrhyncha</taxon>
        <taxon>Aphidomorpha</taxon>
        <taxon>Aphidoidea</taxon>
        <taxon>Aphididae</taxon>
        <taxon>Macrosiphini</taxon>
        <taxon>Macrosiphum</taxon>
    </lineage>
</organism>
<comment type="caution">
    <text evidence="1">The sequence shown here is derived from an EMBL/GenBank/DDBJ whole genome shotgun (WGS) entry which is preliminary data.</text>
</comment>
<accession>A0AAV0XKF1</accession>
<gene>
    <name evidence="1" type="ORF">MEUPH1_LOCUS22928</name>
</gene>
<reference evidence="1 2" key="1">
    <citation type="submission" date="2023-01" db="EMBL/GenBank/DDBJ databases">
        <authorList>
            <person name="Whitehead M."/>
        </authorList>
    </citation>
    <scope>NUCLEOTIDE SEQUENCE [LARGE SCALE GENOMIC DNA]</scope>
</reference>
<dbReference type="AlphaFoldDB" id="A0AAV0XKF1"/>
<name>A0AAV0XKF1_9HEMI</name>